<reference evidence="4" key="1">
    <citation type="submission" date="2016-06" db="EMBL/GenBank/DDBJ databases">
        <title>Draft Genome sequence of the fungus Inonotus baumii.</title>
        <authorList>
            <person name="Zhu H."/>
            <person name="Lin W."/>
        </authorList>
    </citation>
    <scope>NUCLEOTIDE SEQUENCE</scope>
    <source>
        <strain evidence="4">821</strain>
    </source>
</reference>
<feature type="transmembrane region" description="Helical" evidence="2">
    <location>
        <begin position="300"/>
        <end position="325"/>
    </location>
</feature>
<dbReference type="GO" id="GO:0016020">
    <property type="term" value="C:membrane"/>
    <property type="evidence" value="ECO:0007669"/>
    <property type="project" value="TreeGrafter"/>
</dbReference>
<feature type="transmembrane region" description="Helical" evidence="2">
    <location>
        <begin position="337"/>
        <end position="357"/>
    </location>
</feature>
<name>A0A9Q5I5T5_SANBA</name>
<dbReference type="Proteomes" id="UP000757232">
    <property type="component" value="Unassembled WGS sequence"/>
</dbReference>
<feature type="transmembrane region" description="Helical" evidence="2">
    <location>
        <begin position="369"/>
        <end position="387"/>
    </location>
</feature>
<dbReference type="Pfam" id="PF12051">
    <property type="entry name" value="DUF3533"/>
    <property type="match status" value="1"/>
</dbReference>
<feature type="region of interest" description="Disordered" evidence="1">
    <location>
        <begin position="549"/>
        <end position="634"/>
    </location>
</feature>
<gene>
    <name evidence="4" type="ORF">A7U60_g413</name>
</gene>
<dbReference type="OrthoDB" id="2140105at2759"/>
<feature type="transmembrane region" description="Helical" evidence="2">
    <location>
        <begin position="261"/>
        <end position="279"/>
    </location>
</feature>
<feature type="transmembrane region" description="Helical" evidence="2">
    <location>
        <begin position="56"/>
        <end position="76"/>
    </location>
</feature>
<dbReference type="PANTHER" id="PTHR34814:SF1">
    <property type="entry name" value="NITROSOGUANIDINE RESISTANCE PROTEIN SNG1"/>
    <property type="match status" value="1"/>
</dbReference>
<organism evidence="4 5">
    <name type="scientific">Sanghuangporus baumii</name>
    <name type="common">Phellinus baumii</name>
    <dbReference type="NCBI Taxonomy" id="108892"/>
    <lineage>
        <taxon>Eukaryota</taxon>
        <taxon>Fungi</taxon>
        <taxon>Dikarya</taxon>
        <taxon>Basidiomycota</taxon>
        <taxon>Agaricomycotina</taxon>
        <taxon>Agaricomycetes</taxon>
        <taxon>Hymenochaetales</taxon>
        <taxon>Hymenochaetaceae</taxon>
        <taxon>Sanghuangporus</taxon>
    </lineage>
</organism>
<keyword evidence="5" id="KW-1185">Reference proteome</keyword>
<keyword evidence="2" id="KW-0472">Membrane</keyword>
<evidence type="ECO:0000256" key="1">
    <source>
        <dbReference type="SAM" id="MobiDB-lite"/>
    </source>
</evidence>
<protein>
    <recommendedName>
        <fullName evidence="3">DUF3533 domain-containing protein</fullName>
    </recommendedName>
</protein>
<sequence length="634" mass="70443">MIDERLCRTAAIIHTSRYSPYCCTYAAPGTWVAVRGSCRAVFSEELGTCRAAYLKLVVRATVLIFLLIWAILPIYWGSVSAAVEKTGNLEVWVINRDQARIGNSLEAAVLAAPSSGPGALWWRVISEEHFPDEDSVVQGIVDERAWLAVVVNTNATNNLTAARFAGDTSYDPSSAISVYYAQARNEVVTGTYLLPIITQFLTNFTTNYSTGSAQRYLAAIVANNGTVNVTALNSIAQAPQTITPGVAFELRNVRPYTTPEAQAPLLVGQIYICIFAFMMTMAHSTARSFISDYLTLPSYLILRIVTPLLIYLPLSLSYALISVAFKLPFNGGRFNYGAGFMAFFGFVYLGMAALGLALEAMGTLLGPRFVPFFLVLLIIVNVSTAVLPPELQPNLYSYSAGFQFWNIQQATRTILFDTYSHMGKNAGILIAWVLISCCTTALSTWFMRYWEVRKFYRTRKKGETREGKGKGKHVVDEEYGPPEEVKGKAKATPRNYAYEYQSDDKNEKGKNNKKAKSTVSAFERWERMKNSYRKTKNASVKATSSLAFTSPSASASYVPATRGEEKRYASPSPGRGEPTSHRGPDESRQRDNEREPDVREEEHKDQEVINKDDEDYGPSNVRVRVEEVAPSRTP</sequence>
<feature type="compositionally biased region" description="Basic and acidic residues" evidence="1">
    <location>
        <begin position="623"/>
        <end position="634"/>
    </location>
</feature>
<feature type="transmembrane region" description="Helical" evidence="2">
    <location>
        <begin position="426"/>
        <end position="450"/>
    </location>
</feature>
<dbReference type="EMBL" id="LNZH02000018">
    <property type="protein sequence ID" value="OCB92203.1"/>
    <property type="molecule type" value="Genomic_DNA"/>
</dbReference>
<keyword evidence="2" id="KW-1133">Transmembrane helix</keyword>
<evidence type="ECO:0000256" key="2">
    <source>
        <dbReference type="SAM" id="Phobius"/>
    </source>
</evidence>
<feature type="domain" description="DUF3533" evidence="3">
    <location>
        <begin position="61"/>
        <end position="437"/>
    </location>
</feature>
<dbReference type="PANTHER" id="PTHR34814">
    <property type="entry name" value="NITROSOGUANIDINE RESISTANCE PROTEIN SNG1"/>
    <property type="match status" value="1"/>
</dbReference>
<feature type="compositionally biased region" description="Basic and acidic residues" evidence="1">
    <location>
        <begin position="578"/>
        <end position="611"/>
    </location>
</feature>
<dbReference type="AlphaFoldDB" id="A0A9Q5I5T5"/>
<evidence type="ECO:0000313" key="5">
    <source>
        <dbReference type="Proteomes" id="UP000757232"/>
    </source>
</evidence>
<feature type="region of interest" description="Disordered" evidence="1">
    <location>
        <begin position="461"/>
        <end position="522"/>
    </location>
</feature>
<feature type="compositionally biased region" description="Basic and acidic residues" evidence="1">
    <location>
        <begin position="461"/>
        <end position="476"/>
    </location>
</feature>
<comment type="caution">
    <text evidence="4">The sequence shown here is derived from an EMBL/GenBank/DDBJ whole genome shotgun (WGS) entry which is preliminary data.</text>
</comment>
<dbReference type="InterPro" id="IPR022703">
    <property type="entry name" value="DUF3533"/>
</dbReference>
<dbReference type="InterPro" id="IPR053001">
    <property type="entry name" value="MNNG_permease-like"/>
</dbReference>
<evidence type="ECO:0000313" key="4">
    <source>
        <dbReference type="EMBL" id="OCB92203.1"/>
    </source>
</evidence>
<proteinExistence type="predicted"/>
<keyword evidence="2" id="KW-0812">Transmembrane</keyword>
<evidence type="ECO:0000259" key="3">
    <source>
        <dbReference type="Pfam" id="PF12051"/>
    </source>
</evidence>
<accession>A0A9Q5I5T5</accession>